<gene>
    <name evidence="4" type="ORF">SAMN04488579_10298</name>
</gene>
<accession>A0A1H3BLC1</accession>
<dbReference type="EMBL" id="FNOU01000002">
    <property type="protein sequence ID" value="SDX41889.1"/>
    <property type="molecule type" value="Genomic_DNA"/>
</dbReference>
<dbReference type="GO" id="GO:0051117">
    <property type="term" value="F:ATPase binding"/>
    <property type="evidence" value="ECO:0007669"/>
    <property type="project" value="TreeGrafter"/>
</dbReference>
<dbReference type="GO" id="GO:0006515">
    <property type="term" value="P:protein quality control for misfolded or incompletely synthesized proteins"/>
    <property type="evidence" value="ECO:0007669"/>
    <property type="project" value="TreeGrafter"/>
</dbReference>
<keyword evidence="5" id="KW-1185">Reference proteome</keyword>
<evidence type="ECO:0000256" key="3">
    <source>
        <dbReference type="ARBA" id="ARBA00022825"/>
    </source>
</evidence>
<dbReference type="CDD" id="cd07016">
    <property type="entry name" value="S14_ClpP_1"/>
    <property type="match status" value="1"/>
</dbReference>
<dbReference type="AlphaFoldDB" id="A0A1H3BLC1"/>
<dbReference type="OrthoDB" id="9806592at2"/>
<dbReference type="PANTHER" id="PTHR10381">
    <property type="entry name" value="ATP-DEPENDENT CLP PROTEASE PROTEOLYTIC SUBUNIT"/>
    <property type="match status" value="1"/>
</dbReference>
<dbReference type="InterPro" id="IPR029045">
    <property type="entry name" value="ClpP/crotonase-like_dom_sf"/>
</dbReference>
<name>A0A1H3BLC1_EUBBA</name>
<dbReference type="GO" id="GO:0009368">
    <property type="term" value="C:endopeptidase Clp complex"/>
    <property type="evidence" value="ECO:0007669"/>
    <property type="project" value="TreeGrafter"/>
</dbReference>
<dbReference type="Proteomes" id="UP000199652">
    <property type="component" value="Unassembled WGS sequence"/>
</dbReference>
<keyword evidence="1 4" id="KW-0645">Protease</keyword>
<evidence type="ECO:0000256" key="2">
    <source>
        <dbReference type="ARBA" id="ARBA00022801"/>
    </source>
</evidence>
<dbReference type="Pfam" id="PF00574">
    <property type="entry name" value="CLP_protease"/>
    <property type="match status" value="1"/>
</dbReference>
<protein>
    <submittedName>
        <fullName evidence="4">ATP-dependent protease ClpP, protease subunit</fullName>
    </submittedName>
</protein>
<dbReference type="SUPFAM" id="SSF52096">
    <property type="entry name" value="ClpP/crotonase"/>
    <property type="match status" value="1"/>
</dbReference>
<dbReference type="NCBIfam" id="NF045542">
    <property type="entry name" value="Clp_rel_HeadMat"/>
    <property type="match status" value="1"/>
</dbReference>
<dbReference type="GO" id="GO:0004252">
    <property type="term" value="F:serine-type endopeptidase activity"/>
    <property type="evidence" value="ECO:0007669"/>
    <property type="project" value="TreeGrafter"/>
</dbReference>
<dbReference type="STRING" id="1528.SAMN04488579_10298"/>
<reference evidence="5" key="1">
    <citation type="submission" date="2016-10" db="EMBL/GenBank/DDBJ databases">
        <authorList>
            <person name="Varghese N."/>
            <person name="Submissions S."/>
        </authorList>
    </citation>
    <scope>NUCLEOTIDE SEQUENCE [LARGE SCALE GENOMIC DNA]</scope>
    <source>
        <strain evidence="5">VPI 5359</strain>
    </source>
</reference>
<evidence type="ECO:0000256" key="1">
    <source>
        <dbReference type="ARBA" id="ARBA00022670"/>
    </source>
</evidence>
<dbReference type="RefSeq" id="WP_090242813.1">
    <property type="nucleotide sequence ID" value="NZ_FNOU01000002.1"/>
</dbReference>
<dbReference type="PANTHER" id="PTHR10381:SF70">
    <property type="entry name" value="ATP-DEPENDENT CLP PROTEASE PROTEOLYTIC SUBUNIT"/>
    <property type="match status" value="1"/>
</dbReference>
<keyword evidence="2" id="KW-0378">Hydrolase</keyword>
<sequence>MERMLNLKMNNETGEASIYLYGEILGNRKDWKWCEDDMAPKEIIDALRPIDDASAVDIYFNSPGGDCWGGMAIANELERKKCKKTAHIDGVCASIASVIAMYCDEIIMPKNAQLMIHKPTVSGWLNANADGLRKMADRMDATQNQIVDAYMRKAIKGKDEIEKLVNEETWFYGSEAADVFNVTVVDEVNIQNCYSPLFDSYKRRPEEIAIEHERAKLNLLKEIYQK</sequence>
<dbReference type="GO" id="GO:0004176">
    <property type="term" value="F:ATP-dependent peptidase activity"/>
    <property type="evidence" value="ECO:0007669"/>
    <property type="project" value="TreeGrafter"/>
</dbReference>
<evidence type="ECO:0000313" key="4">
    <source>
        <dbReference type="EMBL" id="SDX41889.1"/>
    </source>
</evidence>
<dbReference type="Gene3D" id="3.90.226.10">
    <property type="entry name" value="2-enoyl-CoA Hydratase, Chain A, domain 1"/>
    <property type="match status" value="1"/>
</dbReference>
<proteinExistence type="predicted"/>
<keyword evidence="3" id="KW-0720">Serine protease</keyword>
<organism evidence="4 5">
    <name type="scientific">Eubacterium barkeri</name>
    <name type="common">Clostridium barkeri</name>
    <dbReference type="NCBI Taxonomy" id="1528"/>
    <lineage>
        <taxon>Bacteria</taxon>
        <taxon>Bacillati</taxon>
        <taxon>Bacillota</taxon>
        <taxon>Clostridia</taxon>
        <taxon>Eubacteriales</taxon>
        <taxon>Eubacteriaceae</taxon>
        <taxon>Eubacterium</taxon>
    </lineage>
</organism>
<evidence type="ECO:0000313" key="5">
    <source>
        <dbReference type="Proteomes" id="UP000199652"/>
    </source>
</evidence>
<dbReference type="InterPro" id="IPR023562">
    <property type="entry name" value="ClpP/TepA"/>
</dbReference>